<keyword evidence="1" id="KW-0472">Membrane</keyword>
<feature type="transmembrane region" description="Helical" evidence="1">
    <location>
        <begin position="92"/>
        <end position="117"/>
    </location>
</feature>
<keyword evidence="1" id="KW-0812">Transmembrane</keyword>
<dbReference type="RefSeq" id="WP_103992981.1">
    <property type="nucleotide sequence ID" value="NZ_CP031314.1"/>
</dbReference>
<dbReference type="GO" id="GO:0008237">
    <property type="term" value="F:metallopeptidase activity"/>
    <property type="evidence" value="ECO:0007669"/>
    <property type="project" value="UniProtKB-KW"/>
</dbReference>
<dbReference type="EMBL" id="CP031314">
    <property type="protein sequence ID" value="QCC49560.1"/>
    <property type="molecule type" value="Genomic_DNA"/>
</dbReference>
<organism evidence="4 5">
    <name type="scientific">Halobellus limi</name>
    <dbReference type="NCBI Taxonomy" id="699433"/>
    <lineage>
        <taxon>Archaea</taxon>
        <taxon>Methanobacteriati</taxon>
        <taxon>Methanobacteriota</taxon>
        <taxon>Stenosarchaea group</taxon>
        <taxon>Halobacteria</taxon>
        <taxon>Halobacteriales</taxon>
        <taxon>Haloferacaceae</taxon>
        <taxon>Halobellus</taxon>
    </lineage>
</organism>
<feature type="transmembrane region" description="Helical" evidence="1">
    <location>
        <begin position="184"/>
        <end position="204"/>
    </location>
</feature>
<name>A0A1H6CGC1_9EURY</name>
<feature type="transmembrane region" description="Helical" evidence="1">
    <location>
        <begin position="211"/>
        <end position="229"/>
    </location>
</feature>
<dbReference type="KEGG" id="hlm:DV707_17655"/>
<dbReference type="AlphaFoldDB" id="A0A1H6CGC1"/>
<evidence type="ECO:0000313" key="4">
    <source>
        <dbReference type="EMBL" id="SEG71922.1"/>
    </source>
</evidence>
<keyword evidence="1" id="KW-1133">Transmembrane helix</keyword>
<evidence type="ECO:0000313" key="3">
    <source>
        <dbReference type="EMBL" id="QCC49560.1"/>
    </source>
</evidence>
<geneLocation type="plasmid" evidence="3">
    <name>unnamed3</name>
</geneLocation>
<dbReference type="PANTHER" id="PTHR43592">
    <property type="entry name" value="CAAX AMINO TERMINAL PROTEASE"/>
    <property type="match status" value="1"/>
</dbReference>
<dbReference type="GO" id="GO:0080120">
    <property type="term" value="P:CAAX-box protein maturation"/>
    <property type="evidence" value="ECO:0007669"/>
    <property type="project" value="UniProtKB-ARBA"/>
</dbReference>
<keyword evidence="4" id="KW-0645">Protease</keyword>
<reference evidence="3 6" key="2">
    <citation type="journal article" date="2019" name="Nat. Commun.">
        <title>A new type of DNA phosphorothioation-based antiviral system in archaea.</title>
        <authorList>
            <person name="Xiong L."/>
            <person name="Liu S."/>
            <person name="Chen S."/>
            <person name="Xiao Y."/>
            <person name="Zhu B."/>
            <person name="Gao Y."/>
            <person name="Zhang Y."/>
            <person name="Chen B."/>
            <person name="Luo J."/>
            <person name="Deng Z."/>
            <person name="Chen X."/>
            <person name="Wang L."/>
            <person name="Chen S."/>
        </authorList>
    </citation>
    <scope>NUCLEOTIDE SEQUENCE [LARGE SCALE GENOMIC DNA]</scope>
    <source>
        <strain evidence="3 6">CGMCC 1.10331</strain>
        <plasmid evidence="3 6">unnamed3</plasmid>
    </source>
</reference>
<keyword evidence="5" id="KW-1185">Reference proteome</keyword>
<dbReference type="GO" id="GO:0004175">
    <property type="term" value="F:endopeptidase activity"/>
    <property type="evidence" value="ECO:0007669"/>
    <property type="project" value="UniProtKB-ARBA"/>
</dbReference>
<gene>
    <name evidence="3" type="ORF">DV707_17655</name>
    <name evidence="4" type="ORF">SAMN04488133_3441</name>
</gene>
<keyword evidence="3" id="KW-0482">Metalloprotease</keyword>
<reference evidence="4 5" key="1">
    <citation type="submission" date="2016-10" db="EMBL/GenBank/DDBJ databases">
        <authorList>
            <person name="de Groot N.N."/>
        </authorList>
    </citation>
    <scope>NUCLEOTIDE SEQUENCE [LARGE SCALE GENOMIC DNA]</scope>
    <source>
        <strain evidence="4 5">CGMCC 1.10331</strain>
    </source>
</reference>
<dbReference type="GeneID" id="39859951"/>
<evidence type="ECO:0000259" key="2">
    <source>
        <dbReference type="Pfam" id="PF02517"/>
    </source>
</evidence>
<accession>A0A1H6CGC1</accession>
<feature type="transmembrane region" description="Helical" evidence="1">
    <location>
        <begin position="55"/>
        <end position="72"/>
    </location>
</feature>
<dbReference type="EMBL" id="FNVN01000007">
    <property type="protein sequence ID" value="SEG71922.1"/>
    <property type="molecule type" value="Genomic_DNA"/>
</dbReference>
<evidence type="ECO:0000313" key="5">
    <source>
        <dbReference type="Proteomes" id="UP000236740"/>
    </source>
</evidence>
<dbReference type="Pfam" id="PF02517">
    <property type="entry name" value="Rce1-like"/>
    <property type="match status" value="1"/>
</dbReference>
<dbReference type="PANTHER" id="PTHR43592:SF15">
    <property type="entry name" value="CAAX AMINO TERMINAL PROTEASE FAMILY PROTEIN"/>
    <property type="match status" value="1"/>
</dbReference>
<feature type="transmembrane region" description="Helical" evidence="1">
    <location>
        <begin position="129"/>
        <end position="148"/>
    </location>
</feature>
<evidence type="ECO:0000256" key="1">
    <source>
        <dbReference type="SAM" id="Phobius"/>
    </source>
</evidence>
<feature type="domain" description="CAAX prenyl protease 2/Lysostaphin resistance protein A-like" evidence="2">
    <location>
        <begin position="130"/>
        <end position="221"/>
    </location>
</feature>
<dbReference type="Proteomes" id="UP000296733">
    <property type="component" value="Plasmid unnamed3"/>
</dbReference>
<feature type="transmembrane region" description="Helical" evidence="1">
    <location>
        <begin position="160"/>
        <end position="178"/>
    </location>
</feature>
<dbReference type="InterPro" id="IPR003675">
    <property type="entry name" value="Rce1/LyrA-like_dom"/>
</dbReference>
<evidence type="ECO:0000313" key="6">
    <source>
        <dbReference type="Proteomes" id="UP000296733"/>
    </source>
</evidence>
<dbReference type="Proteomes" id="UP000236740">
    <property type="component" value="Unassembled WGS sequence"/>
</dbReference>
<proteinExistence type="predicted"/>
<dbReference type="OrthoDB" id="307160at2157"/>
<protein>
    <submittedName>
        <fullName evidence="3">CPBP family intramembrane metalloprotease</fullName>
    </submittedName>
    <submittedName>
        <fullName evidence="4">Membrane protease YdiL, CAAX protease family</fullName>
    </submittedName>
</protein>
<keyword evidence="3" id="KW-0614">Plasmid</keyword>
<sequence>MSSTTSESRHPSRRDLSAPVVVGLFVALFGSPLLGRLDLPRWADATATRSFLANSLSTWVLVGLVLAIVLYWENRRLDSIGLRAPTRREAAVGLGAGVLGVVLGLLATGIAVVTLQLEQPETLSALSQLSLPVQLIIVVTAVVTEEILWRGYPIERLTEVTGSVWIAAAVSGIVFLAVHFPAWGLVGAIPQAVFTLVIVGVYVWSRNVVACMLAHGVINVVMILVLPALL</sequence>
<feature type="transmembrane region" description="Helical" evidence="1">
    <location>
        <begin position="16"/>
        <end position="35"/>
    </location>
</feature>
<keyword evidence="3" id="KW-0378">Hydrolase</keyword>
<dbReference type="GO" id="GO:0006508">
    <property type="term" value="P:proteolysis"/>
    <property type="evidence" value="ECO:0007669"/>
    <property type="project" value="UniProtKB-KW"/>
</dbReference>